<organism evidence="1 2">
    <name type="scientific">Pseudomonas phage vB_PsyM_KIL1</name>
    <dbReference type="NCBI Taxonomy" id="1777065"/>
    <lineage>
        <taxon>Viruses</taxon>
        <taxon>Duplodnaviria</taxon>
        <taxon>Heunggongvirae</taxon>
        <taxon>Uroviricota</taxon>
        <taxon>Caudoviricetes</taxon>
        <taxon>Vandenendeviridae</taxon>
        <taxon>Gorskivirinae</taxon>
        <taxon>Flaumdravirus</taxon>
        <taxon>Flaumdravirus KIL4</taxon>
    </lineage>
</organism>
<dbReference type="KEGG" id="vg:28802512"/>
<evidence type="ECO:0000313" key="1">
    <source>
        <dbReference type="EMBL" id="AMR57366.1"/>
    </source>
</evidence>
<dbReference type="OrthoDB" id="40680at10239"/>
<evidence type="ECO:0000313" key="2">
    <source>
        <dbReference type="Proteomes" id="UP000203989"/>
    </source>
</evidence>
<dbReference type="EMBL" id="KU130126">
    <property type="protein sequence ID" value="AMR57366.1"/>
    <property type="molecule type" value="Genomic_DNA"/>
</dbReference>
<dbReference type="Proteomes" id="UP000203989">
    <property type="component" value="Segment"/>
</dbReference>
<sequence>MSTVNAFDLLDPNELHSFVQKLLDEHGETPEQLMVLLVKLTTAKAILEDALELDEPLMATLEKEEDDVQGV</sequence>
<reference evidence="1 2" key="1">
    <citation type="journal article" date="2016" name="Front. Microbiol.">
        <title>Characterization of Novel Bacteriophages for Biocontrol of Bacterial Blight in Leek Caused by Pseudomonas syringae pv. porri.</title>
        <authorList>
            <person name="Rombouts S."/>
            <person name="Lavigne R."/>
        </authorList>
    </citation>
    <scope>NUCLEOTIDE SEQUENCE [LARGE SCALE GENOMIC DNA]</scope>
</reference>
<gene>
    <name evidence="1" type="ORF">vB_PsyM_KIL1_0119</name>
</gene>
<keyword evidence="2" id="KW-1185">Reference proteome</keyword>
<protein>
    <submittedName>
        <fullName evidence="1">Uncharacterized protein</fullName>
    </submittedName>
</protein>
<dbReference type="RefSeq" id="YP_009276048.1">
    <property type="nucleotide sequence ID" value="NC_030934.1"/>
</dbReference>
<name>A0A142IDR1_9CAUD</name>
<proteinExistence type="predicted"/>
<accession>A0A142IDR1</accession>
<dbReference type="GeneID" id="28802512"/>